<dbReference type="InterPro" id="IPR002347">
    <property type="entry name" value="SDR_fam"/>
</dbReference>
<evidence type="ECO:0000256" key="1">
    <source>
        <dbReference type="ARBA" id="ARBA00006484"/>
    </source>
</evidence>
<dbReference type="RefSeq" id="WP_222973020.1">
    <property type="nucleotide sequence ID" value="NZ_JAINVZ010000001.1"/>
</dbReference>
<dbReference type="InterPro" id="IPR036291">
    <property type="entry name" value="NAD(P)-bd_dom_sf"/>
</dbReference>
<evidence type="ECO:0000256" key="3">
    <source>
        <dbReference type="RuleBase" id="RU000363"/>
    </source>
</evidence>
<keyword evidence="6" id="KW-1185">Reference proteome</keyword>
<dbReference type="SUPFAM" id="SSF51735">
    <property type="entry name" value="NAD(P)-binding Rossmann-fold domains"/>
    <property type="match status" value="1"/>
</dbReference>
<dbReference type="PROSITE" id="PS00061">
    <property type="entry name" value="ADH_SHORT"/>
    <property type="match status" value="1"/>
</dbReference>
<evidence type="ECO:0000259" key="4">
    <source>
        <dbReference type="SMART" id="SM00822"/>
    </source>
</evidence>
<comment type="similarity">
    <text evidence="1 3">Belongs to the short-chain dehydrogenases/reductases (SDR) family.</text>
</comment>
<evidence type="ECO:0000256" key="2">
    <source>
        <dbReference type="ARBA" id="ARBA00023002"/>
    </source>
</evidence>
<protein>
    <submittedName>
        <fullName evidence="5">SDR family NAD(P)-dependent oxidoreductase</fullName>
    </submittedName>
</protein>
<proteinExistence type="inferred from homology"/>
<organism evidence="5 6">
    <name type="scientific">Streptantibioticus parmotrematis</name>
    <dbReference type="NCBI Taxonomy" id="2873249"/>
    <lineage>
        <taxon>Bacteria</taxon>
        <taxon>Bacillati</taxon>
        <taxon>Actinomycetota</taxon>
        <taxon>Actinomycetes</taxon>
        <taxon>Kitasatosporales</taxon>
        <taxon>Streptomycetaceae</taxon>
        <taxon>Streptantibioticus</taxon>
    </lineage>
</organism>
<dbReference type="SMART" id="SM00822">
    <property type="entry name" value="PKS_KR"/>
    <property type="match status" value="1"/>
</dbReference>
<name>A0ABS7QKG7_9ACTN</name>
<dbReference type="InterPro" id="IPR057326">
    <property type="entry name" value="KR_dom"/>
</dbReference>
<reference evidence="5 6" key="1">
    <citation type="submission" date="2021-08" db="EMBL/GenBank/DDBJ databases">
        <title>Streptomyces sp. PTM05 isolated from lichen.</title>
        <authorList>
            <person name="Somphong A."/>
            <person name="Phongsopitanun W."/>
            <person name="Tanasupawat S."/>
        </authorList>
    </citation>
    <scope>NUCLEOTIDE SEQUENCE [LARGE SCALE GENOMIC DNA]</scope>
    <source>
        <strain evidence="5 6">Ptm05</strain>
    </source>
</reference>
<evidence type="ECO:0000313" key="6">
    <source>
        <dbReference type="Proteomes" id="UP001198565"/>
    </source>
</evidence>
<evidence type="ECO:0000313" key="5">
    <source>
        <dbReference type="EMBL" id="MBY8883428.1"/>
    </source>
</evidence>
<comment type="caution">
    <text evidence="5">The sequence shown here is derived from an EMBL/GenBank/DDBJ whole genome shotgun (WGS) entry which is preliminary data.</text>
</comment>
<accession>A0ABS7QKG7</accession>
<dbReference type="InterPro" id="IPR020904">
    <property type="entry name" value="Sc_DH/Rdtase_CS"/>
</dbReference>
<dbReference type="Pfam" id="PF00106">
    <property type="entry name" value="adh_short"/>
    <property type="match status" value="1"/>
</dbReference>
<dbReference type="PANTHER" id="PTHR44196:SF1">
    <property type="entry name" value="DEHYDROGENASE_REDUCTASE SDR FAMILY MEMBER 7B"/>
    <property type="match status" value="1"/>
</dbReference>
<dbReference type="Gene3D" id="3.40.50.720">
    <property type="entry name" value="NAD(P)-binding Rossmann-like Domain"/>
    <property type="match status" value="1"/>
</dbReference>
<dbReference type="Proteomes" id="UP001198565">
    <property type="component" value="Unassembled WGS sequence"/>
</dbReference>
<keyword evidence="2" id="KW-0560">Oxidoreductase</keyword>
<feature type="domain" description="Ketoreductase" evidence="4">
    <location>
        <begin position="16"/>
        <end position="200"/>
    </location>
</feature>
<dbReference type="PRINTS" id="PR00081">
    <property type="entry name" value="GDHRDH"/>
</dbReference>
<dbReference type="PRINTS" id="PR00080">
    <property type="entry name" value="SDRFAMILY"/>
</dbReference>
<gene>
    <name evidence="5" type="ORF">K7472_01020</name>
</gene>
<dbReference type="EMBL" id="JAINVZ010000001">
    <property type="protein sequence ID" value="MBY8883428.1"/>
    <property type="molecule type" value="Genomic_DNA"/>
</dbReference>
<dbReference type="PANTHER" id="PTHR44196">
    <property type="entry name" value="DEHYDROGENASE/REDUCTASE SDR FAMILY MEMBER 7B"/>
    <property type="match status" value="1"/>
</dbReference>
<sequence>MTSFGPHGDGSPLRGHTALVTGSSRGLGLLIARELADRGCRVMLCARGERQLVAAEAALRARGADVASLACDVNAPETPQRLLDAVTERLGSLDVLVNNAGVIQVGALEAMGEQQYRDAMETMFFAPLRLTLAALPGLRERPGARVVNIGSIGGRVAPPHLLPYAAAKFAVTGWSEGLRTELAAQGISVTTVLPGLMRTGSHTAALFHGDAAHEYAWFAPGASLPLVSMNAERAARAIVRAAERRRPELVLTPLAKTAVRAHGIAPATTTRLMSVAARMLPGAGTDAEREGVTGAGARERLGSRVVDRLTTLGDRAADHFNQRTHPG</sequence>